<organism evidence="2 3">
    <name type="scientific">Jannaschia pohangensis</name>
    <dbReference type="NCBI Taxonomy" id="390807"/>
    <lineage>
        <taxon>Bacteria</taxon>
        <taxon>Pseudomonadati</taxon>
        <taxon>Pseudomonadota</taxon>
        <taxon>Alphaproteobacteria</taxon>
        <taxon>Rhodobacterales</taxon>
        <taxon>Roseobacteraceae</taxon>
        <taxon>Jannaschia</taxon>
    </lineage>
</organism>
<protein>
    <recommendedName>
        <fullName evidence="4">Tellurite resistance protein TerB</fullName>
    </recommendedName>
</protein>
<evidence type="ECO:0000313" key="2">
    <source>
        <dbReference type="EMBL" id="SFJ40038.1"/>
    </source>
</evidence>
<accession>A0A1I3R124</accession>
<keyword evidence="1" id="KW-0472">Membrane</keyword>
<dbReference type="Proteomes" id="UP000199110">
    <property type="component" value="Unassembled WGS sequence"/>
</dbReference>
<keyword evidence="3" id="KW-1185">Reference proteome</keyword>
<proteinExistence type="predicted"/>
<dbReference type="InterPro" id="IPR029024">
    <property type="entry name" value="TerB-like"/>
</dbReference>
<dbReference type="EMBL" id="FORA01000003">
    <property type="protein sequence ID" value="SFJ40038.1"/>
    <property type="molecule type" value="Genomic_DNA"/>
</dbReference>
<dbReference type="AlphaFoldDB" id="A0A1I3R124"/>
<evidence type="ECO:0008006" key="4">
    <source>
        <dbReference type="Google" id="ProtNLM"/>
    </source>
</evidence>
<evidence type="ECO:0000313" key="3">
    <source>
        <dbReference type="Proteomes" id="UP000199110"/>
    </source>
</evidence>
<dbReference type="RefSeq" id="WP_092781745.1">
    <property type="nucleotide sequence ID" value="NZ_FORA01000003.1"/>
</dbReference>
<feature type="transmembrane region" description="Helical" evidence="1">
    <location>
        <begin position="35"/>
        <end position="56"/>
    </location>
</feature>
<dbReference type="OrthoDB" id="7659174at2"/>
<evidence type="ECO:0000256" key="1">
    <source>
        <dbReference type="SAM" id="Phobius"/>
    </source>
</evidence>
<dbReference type="SUPFAM" id="SSF158682">
    <property type="entry name" value="TerB-like"/>
    <property type="match status" value="1"/>
</dbReference>
<keyword evidence="1" id="KW-1133">Transmembrane helix</keyword>
<gene>
    <name evidence="2" type="ORF">SAMN04488095_2748</name>
</gene>
<name>A0A1I3R124_9RHOB</name>
<keyword evidence="1" id="KW-0812">Transmembrane</keyword>
<reference evidence="2 3" key="1">
    <citation type="submission" date="2016-10" db="EMBL/GenBank/DDBJ databases">
        <authorList>
            <person name="de Groot N.N."/>
        </authorList>
    </citation>
    <scope>NUCLEOTIDE SEQUENCE [LARGE SCALE GENOMIC DNA]</scope>
    <source>
        <strain evidence="2 3">DSM 19073</strain>
    </source>
</reference>
<sequence length="195" mass="22116">MAIAMATPAMAEHHPWMPPVFAPVPHWLADALSPGKILFCVSITLILAATFVTLVTRFRRKRRIMRHELLELRNGPRFRMIDAMCHAARKANTISKPRLQRALEIARDATGKDYTLEQLNEVALLTDRVIVPTNFFWMRDGLNKGEKMVVFNSTASVLLADGPLTRSERTFLRILTRGLGLTEDDLRHLSSLTRT</sequence>